<dbReference type="HAMAP" id="MF_00484">
    <property type="entry name" value="Glycogen_synth"/>
    <property type="match status" value="1"/>
</dbReference>
<dbReference type="UniPathway" id="UPA00164"/>
<comment type="caution">
    <text evidence="11">The sequence shown here is derived from an EMBL/GenBank/DDBJ whole genome shotgun (WGS) entry which is preliminary data.</text>
</comment>
<keyword evidence="7 8" id="KW-0320">Glycogen biosynthesis</keyword>
<dbReference type="InterPro" id="IPR001296">
    <property type="entry name" value="Glyco_trans_1"/>
</dbReference>
<keyword evidence="12" id="KW-1185">Reference proteome</keyword>
<comment type="catalytic activity">
    <reaction evidence="1 8">
        <text>[(1-&gt;4)-alpha-D-glucosyl](n) + ADP-alpha-D-glucose = [(1-&gt;4)-alpha-D-glucosyl](n+1) + ADP + H(+)</text>
        <dbReference type="Rhea" id="RHEA:18189"/>
        <dbReference type="Rhea" id="RHEA-COMP:9584"/>
        <dbReference type="Rhea" id="RHEA-COMP:9587"/>
        <dbReference type="ChEBI" id="CHEBI:15378"/>
        <dbReference type="ChEBI" id="CHEBI:15444"/>
        <dbReference type="ChEBI" id="CHEBI:57498"/>
        <dbReference type="ChEBI" id="CHEBI:456216"/>
        <dbReference type="EC" id="2.4.1.21"/>
    </reaction>
</comment>
<dbReference type="Proteomes" id="UP000315095">
    <property type="component" value="Unassembled WGS sequence"/>
</dbReference>
<dbReference type="CDD" id="cd03791">
    <property type="entry name" value="GT5_Glycogen_synthase_DULL1-like"/>
    <property type="match status" value="1"/>
</dbReference>
<dbReference type="PANTHER" id="PTHR45825">
    <property type="entry name" value="GRANULE-BOUND STARCH SYNTHASE 1, CHLOROPLASTIC/AMYLOPLASTIC"/>
    <property type="match status" value="1"/>
</dbReference>
<evidence type="ECO:0000256" key="1">
    <source>
        <dbReference type="ARBA" id="ARBA00001478"/>
    </source>
</evidence>
<dbReference type="InterPro" id="IPR011835">
    <property type="entry name" value="GS/SS"/>
</dbReference>
<evidence type="ECO:0000256" key="4">
    <source>
        <dbReference type="ARBA" id="ARBA00010281"/>
    </source>
</evidence>
<evidence type="ECO:0000259" key="10">
    <source>
        <dbReference type="Pfam" id="PF08323"/>
    </source>
</evidence>
<proteinExistence type="inferred from homology"/>
<keyword evidence="5 8" id="KW-0328">Glycosyltransferase</keyword>
<evidence type="ECO:0000256" key="6">
    <source>
        <dbReference type="ARBA" id="ARBA00022679"/>
    </source>
</evidence>
<protein>
    <recommendedName>
        <fullName evidence="8">Glycogen synthase</fullName>
        <ecNumber evidence="8">2.4.1.21</ecNumber>
    </recommendedName>
    <alternativeName>
        <fullName evidence="8">Starch [bacterial glycogen] synthase</fullName>
    </alternativeName>
</protein>
<dbReference type="GO" id="GO:0004373">
    <property type="term" value="F:alpha-1,4-glucan glucosyltransferase (UDP-glucose donor) activity"/>
    <property type="evidence" value="ECO:0007669"/>
    <property type="project" value="InterPro"/>
</dbReference>
<evidence type="ECO:0000313" key="11">
    <source>
        <dbReference type="EMBL" id="GCE82282.1"/>
    </source>
</evidence>
<evidence type="ECO:0000256" key="8">
    <source>
        <dbReference type="HAMAP-Rule" id="MF_00484"/>
    </source>
</evidence>
<feature type="binding site" evidence="8">
    <location>
        <position position="26"/>
    </location>
    <ligand>
        <name>ADP-alpha-D-glucose</name>
        <dbReference type="ChEBI" id="CHEBI:57498"/>
    </ligand>
</feature>
<evidence type="ECO:0000256" key="2">
    <source>
        <dbReference type="ARBA" id="ARBA00002764"/>
    </source>
</evidence>
<comment type="pathway">
    <text evidence="3 8">Glycan biosynthesis; glycogen biosynthesis.</text>
</comment>
<dbReference type="GO" id="GO:0009011">
    <property type="term" value="F:alpha-1,4-glucan glucosyltransferase (ADP-glucose donor) activity"/>
    <property type="evidence" value="ECO:0007669"/>
    <property type="project" value="UniProtKB-UniRule"/>
</dbReference>
<feature type="domain" description="Starch synthase catalytic" evidence="10">
    <location>
        <begin position="14"/>
        <end position="251"/>
    </location>
</feature>
<comment type="similarity">
    <text evidence="4 8">Belongs to the glycosyltransferase 1 family. Bacterial/plant glycogen synthase subfamily.</text>
</comment>
<dbReference type="PANTHER" id="PTHR45825:SF11">
    <property type="entry name" value="ALPHA AMYLASE DOMAIN-CONTAINING PROTEIN"/>
    <property type="match status" value="1"/>
</dbReference>
<dbReference type="InterPro" id="IPR013534">
    <property type="entry name" value="Starch_synth_cat_dom"/>
</dbReference>
<dbReference type="NCBIfam" id="NF001899">
    <property type="entry name" value="PRK00654.1-2"/>
    <property type="match status" value="1"/>
</dbReference>
<dbReference type="GO" id="GO:0005829">
    <property type="term" value="C:cytosol"/>
    <property type="evidence" value="ECO:0007669"/>
    <property type="project" value="TreeGrafter"/>
</dbReference>
<dbReference type="RefSeq" id="WP_141259706.1">
    <property type="nucleotide sequence ID" value="NZ_BDLU01000014.1"/>
</dbReference>
<accession>A0A4V0WM34</accession>
<evidence type="ECO:0000256" key="5">
    <source>
        <dbReference type="ARBA" id="ARBA00022676"/>
    </source>
</evidence>
<dbReference type="Pfam" id="PF08323">
    <property type="entry name" value="Glyco_transf_5"/>
    <property type="match status" value="1"/>
</dbReference>
<evidence type="ECO:0000256" key="7">
    <source>
        <dbReference type="ARBA" id="ARBA00023056"/>
    </source>
</evidence>
<dbReference type="GO" id="GO:0005978">
    <property type="term" value="P:glycogen biosynthetic process"/>
    <property type="evidence" value="ECO:0007669"/>
    <property type="project" value="UniProtKB-UniRule"/>
</dbReference>
<organism evidence="11 12">
    <name type="scientific">Komagataeibacter diospyri</name>
    <dbReference type="NCBI Taxonomy" id="1932662"/>
    <lineage>
        <taxon>Bacteria</taxon>
        <taxon>Pseudomonadati</taxon>
        <taxon>Pseudomonadota</taxon>
        <taxon>Alphaproteobacteria</taxon>
        <taxon>Acetobacterales</taxon>
        <taxon>Acetobacteraceae</taxon>
        <taxon>Komagataeibacter</taxon>
    </lineage>
</organism>
<evidence type="ECO:0000256" key="3">
    <source>
        <dbReference type="ARBA" id="ARBA00004964"/>
    </source>
</evidence>
<dbReference type="EMBL" id="BDLU01000014">
    <property type="protein sequence ID" value="GCE82282.1"/>
    <property type="molecule type" value="Genomic_DNA"/>
</dbReference>
<evidence type="ECO:0000259" key="9">
    <source>
        <dbReference type="Pfam" id="PF00534"/>
    </source>
</evidence>
<dbReference type="Gene3D" id="3.40.50.2000">
    <property type="entry name" value="Glycogen Phosphorylase B"/>
    <property type="match status" value="2"/>
</dbReference>
<dbReference type="EC" id="2.4.1.21" evidence="8"/>
<name>A0A4V0WM34_9PROT</name>
<dbReference type="Pfam" id="PF00534">
    <property type="entry name" value="Glycos_transf_1"/>
    <property type="match status" value="1"/>
</dbReference>
<gene>
    <name evidence="8" type="primary">glgA</name>
    <name evidence="11" type="ORF">MSKU9_0423</name>
</gene>
<comment type="function">
    <text evidence="2 8">Synthesizes alpha-1,4-glucan chains using ADP-glucose.</text>
</comment>
<reference evidence="12" key="1">
    <citation type="submission" date="2017-01" db="EMBL/GenBank/DDBJ databases">
        <title>Komagataeibacter sp. MSKU9 whole genome sequencing project.</title>
        <authorList>
            <person name="Matsutani M."/>
            <person name="Naloka K."/>
            <person name="Theeragool G."/>
            <person name="Yakushi T."/>
            <person name="Matsushita K."/>
        </authorList>
    </citation>
    <scope>NUCLEOTIDE SEQUENCE [LARGE SCALE GENOMIC DNA]</scope>
    <source>
        <strain evidence="12">MSKU9</strain>
    </source>
</reference>
<sequence>MVRAVTTFFSPIRLLSVTAEMFPFVKTGGLGDVAGSLPAALAPYGVMVTTLLPGYPAVMAAARERRVAAHMDSLLGHAVTLWSATVAGLDLLILDAPDLFDRPGNPYMCPDGQDWSDNGIRFAVLSRMAANIAQGHIDQYRPDIVQAHDWQAGLVAAYLHHDSIAMGTSRTPVVQTIHNLAFQGRFPATCLTQFGLPPEAFSVEGCECYGAISFLKAGLYYSDRITTVSPSYAQEIQTPEGGMGLDGLLRHRGDRLEGILNGINTDIWNPASDPAVHFPYVVGDMIGRVPNKRDLQAQFGLWADPNAFVVGIVSRLTAQKGIDLLADVTDRLLAGNTQIIVVGEGDRDIERDLVTLNRRFPGRFACHIGYSEVLGHRVPAAVDALLIPSRFEPCGLTQLGALRYGAVPIASRVGGLADTIVDANPAALARGGATGFLFAPVDGETLVAGVNRARALYRRNRAAWRQLQHNGAGYDVSWNDKAAHYVMLFAEVLGMDLSAPARSNVICLPGGADMGMSLREGRRRTIARRPPRLSRPLAAP</sequence>
<feature type="domain" description="Glycosyl transferase family 1" evidence="9">
    <location>
        <begin position="306"/>
        <end position="453"/>
    </location>
</feature>
<dbReference type="OrthoDB" id="9808590at2"/>
<evidence type="ECO:0000313" key="12">
    <source>
        <dbReference type="Proteomes" id="UP000315095"/>
    </source>
</evidence>
<dbReference type="NCBIfam" id="TIGR02095">
    <property type="entry name" value="glgA"/>
    <property type="match status" value="1"/>
</dbReference>
<dbReference type="SUPFAM" id="SSF53756">
    <property type="entry name" value="UDP-Glycosyltransferase/glycogen phosphorylase"/>
    <property type="match status" value="1"/>
</dbReference>
<keyword evidence="6 8" id="KW-0808">Transferase</keyword>
<dbReference type="AlphaFoldDB" id="A0A4V0WM34"/>